<dbReference type="Pfam" id="PF09707">
    <property type="entry name" value="Cas_Cas2CT1978"/>
    <property type="match status" value="1"/>
</dbReference>
<organism evidence="2 3">
    <name type="scientific">Schaedlerella arabinosiphila</name>
    <dbReference type="NCBI Taxonomy" id="2044587"/>
    <lineage>
        <taxon>Bacteria</taxon>
        <taxon>Bacillati</taxon>
        <taxon>Bacillota</taxon>
        <taxon>Clostridia</taxon>
        <taxon>Lachnospirales</taxon>
        <taxon>Lachnospiraceae</taxon>
        <taxon>Schaedlerella</taxon>
    </lineage>
</organism>
<dbReference type="CDD" id="cd06127">
    <property type="entry name" value="DEDDh"/>
    <property type="match status" value="1"/>
</dbReference>
<dbReference type="Pfam" id="PF00929">
    <property type="entry name" value="RNase_T"/>
    <property type="match status" value="1"/>
</dbReference>
<dbReference type="GO" id="GO:0045004">
    <property type="term" value="P:DNA replication proofreading"/>
    <property type="evidence" value="ECO:0007669"/>
    <property type="project" value="TreeGrafter"/>
</dbReference>
<dbReference type="CDD" id="cd09755">
    <property type="entry name" value="Cas2_I-E"/>
    <property type="match status" value="1"/>
</dbReference>
<dbReference type="InterPro" id="IPR010152">
    <property type="entry name" value="CRISPR-assoc_prot_Cas2_sub"/>
</dbReference>
<dbReference type="GO" id="GO:0008408">
    <property type="term" value="F:3'-5' exonuclease activity"/>
    <property type="evidence" value="ECO:0007669"/>
    <property type="project" value="TreeGrafter"/>
</dbReference>
<dbReference type="OrthoDB" id="9776650at2"/>
<protein>
    <submittedName>
        <fullName evidence="2">Type I-E CRISPR-associated endoribonuclease Cas2</fullName>
    </submittedName>
</protein>
<dbReference type="InterPro" id="IPR036397">
    <property type="entry name" value="RNaseH_sf"/>
</dbReference>
<proteinExistence type="predicted"/>
<dbReference type="AlphaFoldDB" id="A0A9X5C9J9"/>
<dbReference type="InterPro" id="IPR012337">
    <property type="entry name" value="RNaseH-like_sf"/>
</dbReference>
<reference evidence="2 3" key="1">
    <citation type="submission" date="2019-07" db="EMBL/GenBank/DDBJ databases">
        <title>Draft genome sequences of 15 bacterial species constituting the stable defined intestinal microbiota of the GM15 gnotobiotic mouse model.</title>
        <authorList>
            <person name="Elie C."/>
            <person name="Mathieu A."/>
            <person name="Saliou A."/>
            <person name="Darnaud M."/>
            <person name="Leulier F."/>
            <person name="Tamellini A."/>
        </authorList>
    </citation>
    <scope>NUCLEOTIDE SEQUENCE [LARGE SCALE GENOMIC DNA]</scope>
    <source>
        <strain evidence="3">ASF 502</strain>
    </source>
</reference>
<dbReference type="PANTHER" id="PTHR30231">
    <property type="entry name" value="DNA POLYMERASE III SUBUNIT EPSILON"/>
    <property type="match status" value="1"/>
</dbReference>
<dbReference type="Proteomes" id="UP000474104">
    <property type="component" value="Unassembled WGS sequence"/>
</dbReference>
<evidence type="ECO:0000259" key="1">
    <source>
        <dbReference type="SMART" id="SM00479"/>
    </source>
</evidence>
<dbReference type="SMART" id="SM00479">
    <property type="entry name" value="EXOIII"/>
    <property type="match status" value="1"/>
</dbReference>
<dbReference type="GO" id="GO:0003676">
    <property type="term" value="F:nucleic acid binding"/>
    <property type="evidence" value="ECO:0007669"/>
    <property type="project" value="InterPro"/>
</dbReference>
<dbReference type="NCBIfam" id="TIGR01873">
    <property type="entry name" value="cas_CT1978"/>
    <property type="match status" value="1"/>
</dbReference>
<evidence type="ECO:0000313" key="3">
    <source>
        <dbReference type="Proteomes" id="UP000474104"/>
    </source>
</evidence>
<dbReference type="PANTHER" id="PTHR30231:SF41">
    <property type="entry name" value="DNA POLYMERASE III SUBUNIT EPSILON"/>
    <property type="match status" value="1"/>
</dbReference>
<dbReference type="Gene3D" id="3.30.420.10">
    <property type="entry name" value="Ribonuclease H-like superfamily/Ribonuclease H"/>
    <property type="match status" value="1"/>
</dbReference>
<accession>A0A9X5C9J9</accession>
<dbReference type="Gene3D" id="3.30.70.240">
    <property type="match status" value="1"/>
</dbReference>
<dbReference type="InterPro" id="IPR013520">
    <property type="entry name" value="Ribonucl_H"/>
</dbReference>
<sequence length="290" mass="33042">MIVLCVMNCPPGLRGDLSKWLNEVNTGVYVGSLNARVREELWERVCSHIKSGQATMVYSTNNEQGYVFLTHNTTWVPVDYEGITLMRKPLPQNEVKEQAAFVRQGFSKAAKYEKIRHLRDSKKQPGYVIMAIQTTGADCNLDRIAEIGLLKIEESKIVQKYQCLVLSGKSIPDHMVKLTGITNEMLEKEGIGEKEAFEKVQEFIDSALIIGYNIEADLDFIKKSGERTGQRNIVKKVRDVMQIARRKLDDVDDYRIETVASYFSIDISGINRALTKCMLIYRIHCELNKL</sequence>
<name>A0A9X5C9J9_9FIRM</name>
<feature type="domain" description="Exonuclease" evidence="1">
    <location>
        <begin position="126"/>
        <end position="290"/>
    </location>
</feature>
<dbReference type="SUPFAM" id="SSF53098">
    <property type="entry name" value="Ribonuclease H-like"/>
    <property type="match status" value="1"/>
</dbReference>
<dbReference type="RefSeq" id="WP_004074631.1">
    <property type="nucleotide sequence ID" value="NZ_VIRB01000112.1"/>
</dbReference>
<dbReference type="EMBL" id="VIRB01000112">
    <property type="protein sequence ID" value="NDO70624.1"/>
    <property type="molecule type" value="Genomic_DNA"/>
</dbReference>
<comment type="caution">
    <text evidence="2">The sequence shown here is derived from an EMBL/GenBank/DDBJ whole genome shotgun (WGS) entry which is preliminary data.</text>
</comment>
<evidence type="ECO:0000313" key="2">
    <source>
        <dbReference type="EMBL" id="NDO70624.1"/>
    </source>
</evidence>
<gene>
    <name evidence="2" type="primary">cas2e</name>
    <name evidence="2" type="ORF">FMM80_19020</name>
</gene>
<dbReference type="GO" id="GO:0005829">
    <property type="term" value="C:cytosol"/>
    <property type="evidence" value="ECO:0007669"/>
    <property type="project" value="TreeGrafter"/>
</dbReference>